<proteinExistence type="predicted"/>
<reference evidence="1 2" key="1">
    <citation type="submission" date="2021-06" db="EMBL/GenBank/DDBJ databases">
        <authorList>
            <person name="Palmer J.M."/>
        </authorList>
    </citation>
    <scope>NUCLEOTIDE SEQUENCE [LARGE SCALE GENOMIC DNA]</scope>
    <source>
        <strain evidence="1 2">AS_MEX2019</strain>
        <tissue evidence="1">Muscle</tissue>
    </source>
</reference>
<organism evidence="1 2">
    <name type="scientific">Ameca splendens</name>
    <dbReference type="NCBI Taxonomy" id="208324"/>
    <lineage>
        <taxon>Eukaryota</taxon>
        <taxon>Metazoa</taxon>
        <taxon>Chordata</taxon>
        <taxon>Craniata</taxon>
        <taxon>Vertebrata</taxon>
        <taxon>Euteleostomi</taxon>
        <taxon>Actinopterygii</taxon>
        <taxon>Neopterygii</taxon>
        <taxon>Teleostei</taxon>
        <taxon>Neoteleostei</taxon>
        <taxon>Acanthomorphata</taxon>
        <taxon>Ovalentaria</taxon>
        <taxon>Atherinomorphae</taxon>
        <taxon>Cyprinodontiformes</taxon>
        <taxon>Goodeidae</taxon>
        <taxon>Ameca</taxon>
    </lineage>
</organism>
<comment type="caution">
    <text evidence="1">The sequence shown here is derived from an EMBL/GenBank/DDBJ whole genome shotgun (WGS) entry which is preliminary data.</text>
</comment>
<evidence type="ECO:0000313" key="2">
    <source>
        <dbReference type="Proteomes" id="UP001469553"/>
    </source>
</evidence>
<gene>
    <name evidence="1" type="ORF">AMECASPLE_020495</name>
</gene>
<keyword evidence="2" id="KW-1185">Reference proteome</keyword>
<dbReference type="EMBL" id="JAHRIP010076947">
    <property type="protein sequence ID" value="MEQ2311483.1"/>
    <property type="molecule type" value="Genomic_DNA"/>
</dbReference>
<sequence>MCNGNFTINYLKQRLTVVSVPHQKLPPVIHFKVSSNIYYSLTTFLHQPVPGHVTSELSTGEIRPMLLIQMYIIQVAEAFHSIIHKVWGNTVLTRQAVNLPPTVTDAVVASSHHFYSV</sequence>
<dbReference type="Proteomes" id="UP001469553">
    <property type="component" value="Unassembled WGS sequence"/>
</dbReference>
<evidence type="ECO:0000313" key="1">
    <source>
        <dbReference type="EMBL" id="MEQ2311483.1"/>
    </source>
</evidence>
<accession>A0ABV0ZYY0</accession>
<name>A0ABV0ZYY0_9TELE</name>
<protein>
    <submittedName>
        <fullName evidence="1">Uncharacterized protein</fullName>
    </submittedName>
</protein>